<dbReference type="InterPro" id="IPR008490">
    <property type="entry name" value="Transposase_InsH_N"/>
</dbReference>
<accession>A0ABT4N3X3</accession>
<evidence type="ECO:0000259" key="3">
    <source>
        <dbReference type="Pfam" id="PF13751"/>
    </source>
</evidence>
<evidence type="ECO:0000313" key="5">
    <source>
        <dbReference type="Proteomes" id="UP001067235"/>
    </source>
</evidence>
<feature type="region of interest" description="Disordered" evidence="1">
    <location>
        <begin position="142"/>
        <end position="169"/>
    </location>
</feature>
<dbReference type="InterPro" id="IPR025668">
    <property type="entry name" value="Tnp_DDE_dom"/>
</dbReference>
<feature type="compositionally biased region" description="Acidic residues" evidence="1">
    <location>
        <begin position="106"/>
        <end position="118"/>
    </location>
</feature>
<protein>
    <submittedName>
        <fullName evidence="4">Transposase</fullName>
    </submittedName>
</protein>
<dbReference type="Pfam" id="PF05598">
    <property type="entry name" value="DUF772"/>
    <property type="match status" value="1"/>
</dbReference>
<keyword evidence="5" id="KW-1185">Reference proteome</keyword>
<dbReference type="PANTHER" id="PTHR33408">
    <property type="entry name" value="TRANSPOSASE"/>
    <property type="match status" value="1"/>
</dbReference>
<feature type="domain" description="Transposase InsH N-terminal" evidence="2">
    <location>
        <begin position="1"/>
        <end position="43"/>
    </location>
</feature>
<name>A0ABT4N3X3_GORRU</name>
<dbReference type="Pfam" id="PF13751">
    <property type="entry name" value="DDE_Tnp_1_6"/>
    <property type="match status" value="1"/>
</dbReference>
<organism evidence="4 5">
    <name type="scientific">Gordonia rubripertincta</name>
    <name type="common">Rhodococcus corallinus</name>
    <dbReference type="NCBI Taxonomy" id="36822"/>
    <lineage>
        <taxon>Bacteria</taxon>
        <taxon>Bacillati</taxon>
        <taxon>Actinomycetota</taxon>
        <taxon>Actinomycetes</taxon>
        <taxon>Mycobacteriales</taxon>
        <taxon>Gordoniaceae</taxon>
        <taxon>Gordonia</taxon>
    </lineage>
</organism>
<proteinExistence type="predicted"/>
<evidence type="ECO:0000256" key="1">
    <source>
        <dbReference type="SAM" id="MobiDB-lite"/>
    </source>
</evidence>
<dbReference type="RefSeq" id="WP_301574666.1">
    <property type="nucleotide sequence ID" value="NZ_JAPWIE010000020.1"/>
</dbReference>
<feature type="domain" description="Transposase DDE" evidence="3">
    <location>
        <begin position="349"/>
        <end position="415"/>
    </location>
</feature>
<sequence>FYAYCVGERSSRMIERRCHTDVAFRVACAQHAPDHTVIARFRKDQETHFTSLFAQVLQLCAAAGMVKVGTIAVDGTKIEANASIDANKTEARLREMAKEIVADAAAVDEQEDLDDPDDQTPPQLQSRATRQAAIAEALASIENERRERPSSATKMTMRRVERAEAKERRLTEESTAIYTAQQQVLAQGRRPAGRRAVHPDRNVNVLKARQNLISARAALERRNASEPVRKRNLTDPQSRLMKTRFGFRQAYNAQLAVSEDHLILAAYVTDRGIDIGEYIPTVAAVEQTLSELADAGHDRAVGTVLADAGYFSRENLAAAGPTRLIAPGKAKDVAASKKTAVTQPGKYDQTAIEEMQERIGTDEGTAHYRQRAGIIEPVNAHLKDRRTLRRFARRGLAAAQSELILAAAATNFLRYVKVNNLATI</sequence>
<reference evidence="4" key="1">
    <citation type="submission" date="2022-12" db="EMBL/GenBank/DDBJ databases">
        <authorList>
            <person name="Krivoruchko A.V."/>
            <person name="Elkin A."/>
        </authorList>
    </citation>
    <scope>NUCLEOTIDE SEQUENCE</scope>
    <source>
        <strain evidence="4">IEGM 1388</strain>
    </source>
</reference>
<evidence type="ECO:0000259" key="2">
    <source>
        <dbReference type="Pfam" id="PF05598"/>
    </source>
</evidence>
<gene>
    <name evidence="4" type="ORF">O4213_28425</name>
</gene>
<feature type="region of interest" description="Disordered" evidence="1">
    <location>
        <begin position="106"/>
        <end position="127"/>
    </location>
</feature>
<dbReference type="EMBL" id="JAPWIE010000020">
    <property type="protein sequence ID" value="MCZ4553943.1"/>
    <property type="molecule type" value="Genomic_DNA"/>
</dbReference>
<dbReference type="Proteomes" id="UP001067235">
    <property type="component" value="Unassembled WGS sequence"/>
</dbReference>
<feature type="non-terminal residue" evidence="4">
    <location>
        <position position="1"/>
    </location>
</feature>
<evidence type="ECO:0000313" key="4">
    <source>
        <dbReference type="EMBL" id="MCZ4553943.1"/>
    </source>
</evidence>
<comment type="caution">
    <text evidence="4">The sequence shown here is derived from an EMBL/GenBank/DDBJ whole genome shotgun (WGS) entry which is preliminary data.</text>
</comment>
<feature type="compositionally biased region" description="Basic and acidic residues" evidence="1">
    <location>
        <begin position="158"/>
        <end position="169"/>
    </location>
</feature>